<dbReference type="EMBL" id="CAADFT010000028">
    <property type="protein sequence ID" value="VFK43811.1"/>
    <property type="molecule type" value="Genomic_DNA"/>
</dbReference>
<accession>A0A450YQH3</accession>
<evidence type="ECO:0000313" key="1">
    <source>
        <dbReference type="EMBL" id="VFK43811.1"/>
    </source>
</evidence>
<gene>
    <name evidence="1" type="ORF">BECKTC1821E_GA0114239_102835</name>
</gene>
<reference evidence="1" key="1">
    <citation type="submission" date="2019-02" db="EMBL/GenBank/DDBJ databases">
        <authorList>
            <person name="Gruber-Vodicka R. H."/>
            <person name="Seah K. B. B."/>
        </authorList>
    </citation>
    <scope>NUCLEOTIDE SEQUENCE</scope>
    <source>
        <strain evidence="1">BECK_BZ125</strain>
    </source>
</reference>
<dbReference type="AlphaFoldDB" id="A0A450YQH3"/>
<sequence length="46" mass="5280">MEERMRSLKSSLDAKRNILFGMLRKHLVDACDGKTDKSDHIPDIHA</sequence>
<name>A0A450YQH3_9GAMM</name>
<protein>
    <submittedName>
        <fullName evidence="1">Uncharacterized protein</fullName>
    </submittedName>
</protein>
<proteinExistence type="predicted"/>
<organism evidence="1">
    <name type="scientific">Candidatus Kentrum sp. TC</name>
    <dbReference type="NCBI Taxonomy" id="2126339"/>
    <lineage>
        <taxon>Bacteria</taxon>
        <taxon>Pseudomonadati</taxon>
        <taxon>Pseudomonadota</taxon>
        <taxon>Gammaproteobacteria</taxon>
        <taxon>Candidatus Kentrum</taxon>
    </lineage>
</organism>